<dbReference type="Gene3D" id="3.30.2010.10">
    <property type="entry name" value="Metalloproteases ('zincins'), catalytic domain"/>
    <property type="match status" value="1"/>
</dbReference>
<feature type="transmembrane region" description="Helical" evidence="11">
    <location>
        <begin position="191"/>
        <end position="211"/>
    </location>
</feature>
<feature type="transmembrane region" description="Helical" evidence="11">
    <location>
        <begin position="27"/>
        <end position="53"/>
    </location>
</feature>
<comment type="similarity">
    <text evidence="1 11">Belongs to the peptidase M48B family.</text>
</comment>
<feature type="binding site" evidence="11">
    <location>
        <position position="180"/>
    </location>
    <ligand>
        <name>Zn(2+)</name>
        <dbReference type="ChEBI" id="CHEBI:29105"/>
        <note>catalytic</note>
    </ligand>
</feature>
<feature type="binding site" evidence="11">
    <location>
        <position position="176"/>
    </location>
    <ligand>
        <name>Zn(2+)</name>
        <dbReference type="ChEBI" id="CHEBI:29105"/>
        <note>catalytic</note>
    </ligand>
</feature>
<keyword evidence="7 11" id="KW-0862">Zinc</keyword>
<keyword evidence="10 11" id="KW-0472">Membrane</keyword>
<gene>
    <name evidence="11" type="primary">htpX</name>
    <name evidence="13" type="ORF">C469_03410</name>
</gene>
<comment type="caution">
    <text evidence="13">The sequence shown here is derived from an EMBL/GenBank/DDBJ whole genome shotgun (WGS) entry which is preliminary data.</text>
</comment>
<dbReference type="GO" id="GO:0005886">
    <property type="term" value="C:plasma membrane"/>
    <property type="evidence" value="ECO:0007669"/>
    <property type="project" value="UniProtKB-SubCell"/>
</dbReference>
<proteinExistence type="inferred from homology"/>
<dbReference type="InterPro" id="IPR050083">
    <property type="entry name" value="HtpX_protease"/>
</dbReference>
<dbReference type="EC" id="3.4.24.-" evidence="11"/>
<keyword evidence="5 11" id="KW-0479">Metal-binding</keyword>
<sequence>MWPSIAAALRSVPPFDRLARVDQQQWLQIRIAVATGLVIALPFAFAYTFVFLINAIGLPLLEWANERPYTGEFYADPVVLAVVVFGGLALQYRYGPRTVVRSVGGRRVSPDEYPELHAAVTRLAAQAGVPKPDVAVARTDLPNAFAVGGRERGTVVVTSALLETLDGDERDAVLAHELAHLANRDASLMTVAWVLPTVTYYLAVLAFYVLYGLFRFLGAGGGSGGDRDGRALVVGVVVITVSALVTLTVSAMFWFGSVLIHRVLSRYREYAADRAAAEITGSPAALASALDALDESMPEVPERDLRAFDGGAEALYVAPLESRAFGDNDLVSTDVFPETHPPTRERIERLREMTAEATGERA</sequence>
<feature type="active site" evidence="11">
    <location>
        <position position="177"/>
    </location>
</feature>
<comment type="subcellular location">
    <subcellularLocation>
        <location evidence="11">Cell membrane</location>
        <topology evidence="11">Multi-pass membrane protein</topology>
    </subcellularLocation>
</comment>
<dbReference type="InterPro" id="IPR022919">
    <property type="entry name" value="Pept_M48_protease_HtpX"/>
</dbReference>
<feature type="binding site" evidence="11">
    <location>
        <position position="269"/>
    </location>
    <ligand>
        <name>Zn(2+)</name>
        <dbReference type="ChEBI" id="CHEBI:29105"/>
        <note>catalytic</note>
    </ligand>
</feature>
<evidence type="ECO:0000313" key="14">
    <source>
        <dbReference type="Proteomes" id="UP000011650"/>
    </source>
</evidence>
<dbReference type="Proteomes" id="UP000011650">
    <property type="component" value="Unassembled WGS sequence"/>
</dbReference>
<keyword evidence="2 11" id="KW-1003">Cell membrane</keyword>
<keyword evidence="3 11" id="KW-0645">Protease</keyword>
<dbReference type="InterPro" id="IPR001915">
    <property type="entry name" value="Peptidase_M48"/>
</dbReference>
<evidence type="ECO:0000256" key="8">
    <source>
        <dbReference type="ARBA" id="ARBA00022989"/>
    </source>
</evidence>
<dbReference type="GO" id="GO:0006508">
    <property type="term" value="P:proteolysis"/>
    <property type="evidence" value="ECO:0007669"/>
    <property type="project" value="UniProtKB-KW"/>
</dbReference>
<comment type="cofactor">
    <cofactor evidence="11">
        <name>Zn(2+)</name>
        <dbReference type="ChEBI" id="CHEBI:29105"/>
    </cofactor>
    <text evidence="11">Binds 1 zinc ion per subunit.</text>
</comment>
<evidence type="ECO:0000256" key="2">
    <source>
        <dbReference type="ARBA" id="ARBA00022475"/>
    </source>
</evidence>
<feature type="transmembrane region" description="Helical" evidence="11">
    <location>
        <begin position="231"/>
        <end position="260"/>
    </location>
</feature>
<feature type="domain" description="Peptidase M48" evidence="12">
    <location>
        <begin position="113"/>
        <end position="353"/>
    </location>
</feature>
<feature type="transmembrane region" description="Helical" evidence="11">
    <location>
        <begin position="73"/>
        <end position="92"/>
    </location>
</feature>
<dbReference type="HAMAP" id="MF_00188">
    <property type="entry name" value="Pept_M48_protease_HtpX"/>
    <property type="match status" value="1"/>
</dbReference>
<dbReference type="OrthoDB" id="28389at2157"/>
<dbReference type="Pfam" id="PF01435">
    <property type="entry name" value="Peptidase_M48"/>
    <property type="match status" value="1"/>
</dbReference>
<evidence type="ECO:0000259" key="12">
    <source>
        <dbReference type="Pfam" id="PF01435"/>
    </source>
</evidence>
<protein>
    <recommendedName>
        <fullName evidence="11">Protease HtpX homolog</fullName>
        <ecNumber evidence="11">3.4.24.-</ecNumber>
    </recommendedName>
</protein>
<keyword evidence="6 11" id="KW-0378">Hydrolase</keyword>
<evidence type="ECO:0000256" key="11">
    <source>
        <dbReference type="HAMAP-Rule" id="MF_00188"/>
    </source>
</evidence>
<evidence type="ECO:0000256" key="1">
    <source>
        <dbReference type="ARBA" id="ARBA00009779"/>
    </source>
</evidence>
<dbReference type="STRING" id="1227482.C469_03410"/>
<dbReference type="PATRIC" id="fig|1227482.3.peg.685"/>
<dbReference type="CDD" id="cd07327">
    <property type="entry name" value="M48B_HtpX_like"/>
    <property type="match status" value="1"/>
</dbReference>
<evidence type="ECO:0000313" key="13">
    <source>
        <dbReference type="EMBL" id="EMA63036.1"/>
    </source>
</evidence>
<evidence type="ECO:0000256" key="3">
    <source>
        <dbReference type="ARBA" id="ARBA00022670"/>
    </source>
</evidence>
<evidence type="ECO:0000256" key="9">
    <source>
        <dbReference type="ARBA" id="ARBA00023049"/>
    </source>
</evidence>
<dbReference type="RefSeq" id="WP_008003872.1">
    <property type="nucleotide sequence ID" value="NZ_AOJG01000009.1"/>
</dbReference>
<evidence type="ECO:0000256" key="5">
    <source>
        <dbReference type="ARBA" id="ARBA00022723"/>
    </source>
</evidence>
<evidence type="ECO:0000256" key="4">
    <source>
        <dbReference type="ARBA" id="ARBA00022692"/>
    </source>
</evidence>
<evidence type="ECO:0000256" key="10">
    <source>
        <dbReference type="ARBA" id="ARBA00023136"/>
    </source>
</evidence>
<reference evidence="13 14" key="1">
    <citation type="journal article" date="2014" name="PLoS Genet.">
        <title>Phylogenetically driven sequencing of extremely halophilic archaea reveals strategies for static and dynamic osmo-response.</title>
        <authorList>
            <person name="Becker E.A."/>
            <person name="Seitzer P.M."/>
            <person name="Tritt A."/>
            <person name="Larsen D."/>
            <person name="Krusor M."/>
            <person name="Yao A.I."/>
            <person name="Wu D."/>
            <person name="Madern D."/>
            <person name="Eisen J.A."/>
            <person name="Darling A.E."/>
            <person name="Facciotti M.T."/>
        </authorList>
    </citation>
    <scope>NUCLEOTIDE SEQUENCE [LARGE SCALE GENOMIC DNA]</scope>
    <source>
        <strain evidence="13 14">DSM 21995</strain>
    </source>
</reference>
<keyword evidence="8 11" id="KW-1133">Transmembrane helix</keyword>
<accession>M0NZ02</accession>
<keyword evidence="4 11" id="KW-0812">Transmembrane</keyword>
<evidence type="ECO:0000256" key="6">
    <source>
        <dbReference type="ARBA" id="ARBA00022801"/>
    </source>
</evidence>
<keyword evidence="14" id="KW-1185">Reference proteome</keyword>
<dbReference type="PANTHER" id="PTHR43221">
    <property type="entry name" value="PROTEASE HTPX"/>
    <property type="match status" value="1"/>
</dbReference>
<keyword evidence="9 11" id="KW-0482">Metalloprotease</keyword>
<dbReference type="GO" id="GO:0008270">
    <property type="term" value="F:zinc ion binding"/>
    <property type="evidence" value="ECO:0007669"/>
    <property type="project" value="UniProtKB-UniRule"/>
</dbReference>
<evidence type="ECO:0000256" key="7">
    <source>
        <dbReference type="ARBA" id="ARBA00022833"/>
    </source>
</evidence>
<organism evidence="13 14">
    <name type="scientific">Halorubrum lipolyticum DSM 21995</name>
    <dbReference type="NCBI Taxonomy" id="1227482"/>
    <lineage>
        <taxon>Archaea</taxon>
        <taxon>Methanobacteriati</taxon>
        <taxon>Methanobacteriota</taxon>
        <taxon>Stenosarchaea group</taxon>
        <taxon>Halobacteria</taxon>
        <taxon>Halobacteriales</taxon>
        <taxon>Haloferacaceae</taxon>
        <taxon>Halorubrum</taxon>
    </lineage>
</organism>
<dbReference type="AlphaFoldDB" id="M0NZ02"/>
<name>M0NZ02_9EURY</name>
<dbReference type="GO" id="GO:0004222">
    <property type="term" value="F:metalloendopeptidase activity"/>
    <property type="evidence" value="ECO:0007669"/>
    <property type="project" value="UniProtKB-UniRule"/>
</dbReference>
<dbReference type="EMBL" id="AOJG01000009">
    <property type="protein sequence ID" value="EMA63036.1"/>
    <property type="molecule type" value="Genomic_DNA"/>
</dbReference>
<dbReference type="PANTHER" id="PTHR43221:SF2">
    <property type="entry name" value="PROTEASE HTPX HOMOLOG"/>
    <property type="match status" value="1"/>
</dbReference>